<feature type="non-terminal residue" evidence="2">
    <location>
        <position position="1"/>
    </location>
</feature>
<evidence type="ECO:0000313" key="2">
    <source>
        <dbReference type="EMBL" id="CBY31527.1"/>
    </source>
</evidence>
<dbReference type="EMBL" id="FN654306">
    <property type="protein sequence ID" value="CBY31527.1"/>
    <property type="molecule type" value="Genomic_DNA"/>
</dbReference>
<organism evidence="2">
    <name type="scientific">Oikopleura dioica</name>
    <name type="common">Tunicate</name>
    <dbReference type="NCBI Taxonomy" id="34765"/>
    <lineage>
        <taxon>Eukaryota</taxon>
        <taxon>Metazoa</taxon>
        <taxon>Chordata</taxon>
        <taxon>Tunicata</taxon>
        <taxon>Appendicularia</taxon>
        <taxon>Copelata</taxon>
        <taxon>Oikopleuridae</taxon>
        <taxon>Oikopleura</taxon>
    </lineage>
</organism>
<dbReference type="Proteomes" id="UP000011014">
    <property type="component" value="Unassembled WGS sequence"/>
</dbReference>
<feature type="region of interest" description="Disordered" evidence="1">
    <location>
        <begin position="1"/>
        <end position="21"/>
    </location>
</feature>
<protein>
    <submittedName>
        <fullName evidence="2">Uncharacterized protein</fullName>
    </submittedName>
</protein>
<reference evidence="2" key="1">
    <citation type="journal article" date="2010" name="Science">
        <title>Plasticity of animal genome architecture unmasked by rapid evolution of a pelagic tunicate.</title>
        <authorList>
            <person name="Denoeud F."/>
            <person name="Henriet S."/>
            <person name="Mungpakdee S."/>
            <person name="Aury J.M."/>
            <person name="Da Silva C."/>
            <person name="Brinkmann H."/>
            <person name="Mikhaleva J."/>
            <person name="Olsen L.C."/>
            <person name="Jubin C."/>
            <person name="Canestro C."/>
            <person name="Bouquet J.M."/>
            <person name="Danks G."/>
            <person name="Poulain J."/>
            <person name="Campsteijn C."/>
            <person name="Adamski M."/>
            <person name="Cross I."/>
            <person name="Yadetie F."/>
            <person name="Muffato M."/>
            <person name="Louis A."/>
            <person name="Butcher S."/>
            <person name="Tsagkogeorga G."/>
            <person name="Konrad A."/>
            <person name="Singh S."/>
            <person name="Jensen M.F."/>
            <person name="Cong E.H."/>
            <person name="Eikeseth-Otteraa H."/>
            <person name="Noel B."/>
            <person name="Anthouard V."/>
            <person name="Porcel B.M."/>
            <person name="Kachouri-Lafond R."/>
            <person name="Nishino A."/>
            <person name="Ugolini M."/>
            <person name="Chourrout P."/>
            <person name="Nishida H."/>
            <person name="Aasland R."/>
            <person name="Huzurbazar S."/>
            <person name="Westhof E."/>
            <person name="Delsuc F."/>
            <person name="Lehrach H."/>
            <person name="Reinhardt R."/>
            <person name="Weissenbach J."/>
            <person name="Roy S.W."/>
            <person name="Artiguenave F."/>
            <person name="Postlethwait J.H."/>
            <person name="Manak J.R."/>
            <person name="Thompson E.M."/>
            <person name="Jaillon O."/>
            <person name="Du Pasquier L."/>
            <person name="Boudinot P."/>
            <person name="Liberles D.A."/>
            <person name="Volff J.N."/>
            <person name="Philippe H."/>
            <person name="Lenhard B."/>
            <person name="Roest Crollius H."/>
            <person name="Wincker P."/>
            <person name="Chourrout D."/>
        </authorList>
    </citation>
    <scope>NUCLEOTIDE SEQUENCE [LARGE SCALE GENOMIC DNA]</scope>
</reference>
<dbReference type="AlphaFoldDB" id="E4Y7C7"/>
<accession>E4Y7C7</accession>
<proteinExistence type="predicted"/>
<feature type="compositionally biased region" description="Polar residues" evidence="1">
    <location>
        <begin position="1"/>
        <end position="10"/>
    </location>
</feature>
<gene>
    <name evidence="2" type="ORF">GSOID_T00025437001</name>
</gene>
<evidence type="ECO:0000256" key="1">
    <source>
        <dbReference type="SAM" id="MobiDB-lite"/>
    </source>
</evidence>
<sequence length="21" mass="2250">ANSPSKSVITKESLACTTWPE</sequence>
<name>E4Y7C7_OIKDI</name>